<sequence length="570" mass="62056">MNDAPRKAASIDAMMAALSASAAAVSRFPQVCELLDAISDGNSTVVEALRIAFGLYLKRPHDFGTEGRFENLEGVSDAQVALWSHAFALSTEAVLIARLGDLVWERRFQPRPDRAARHAIAAYLELADRWDGLEGMLCAARASELARALRDRDLTTDAYALAGRQFNRTIDDISRPGVSMGYLRLLVHAPSEFRPADLSQRIVRAKATLGATTYLYEAVLDLERLLAAGDPARLRALQVEHAQRLAEDADGTGLASLLHLQRASVVAEHLPEIRGPLLQRIRAIDLATVGFKEIRALQPVDEMAVRRTQEAFLAAPTWWEAIGRLLQRASPSGDDAANRGLARDLLGRSLLGNIATQLSVDPETNQARPVESEQQRFDQQLGEIERCAVQLDATFLVEPVLQYLPVRFTIEPAELRSALLAKNANAAASNLVADSLLHWWEGAPPMAVAMMLIPAIESLARSCVESDGGVVLDIATAEQRGGFRPLGDLIQAMQGRVDESWRRFLVCALVGEHGINLRNRLCHGLLLDASHADVAVLALVAMFLAVASPVAMQDSSDAKEAGGERNPDKH</sequence>
<evidence type="ECO:0000313" key="3">
    <source>
        <dbReference type="Proteomes" id="UP001501523"/>
    </source>
</evidence>
<gene>
    <name evidence="2" type="ORF">GCM10009105_20450</name>
</gene>
<name>A0ABN1IJ85_9GAMM</name>
<evidence type="ECO:0000256" key="1">
    <source>
        <dbReference type="SAM" id="SignalP"/>
    </source>
</evidence>
<reference evidence="2 3" key="1">
    <citation type="journal article" date="2019" name="Int. J. Syst. Evol. Microbiol.">
        <title>The Global Catalogue of Microorganisms (GCM) 10K type strain sequencing project: providing services to taxonomists for standard genome sequencing and annotation.</title>
        <authorList>
            <consortium name="The Broad Institute Genomics Platform"/>
            <consortium name="The Broad Institute Genome Sequencing Center for Infectious Disease"/>
            <person name="Wu L."/>
            <person name="Ma J."/>
        </authorList>
    </citation>
    <scope>NUCLEOTIDE SEQUENCE [LARGE SCALE GENOMIC DNA]</scope>
    <source>
        <strain evidence="2 3">JCM 15421</strain>
    </source>
</reference>
<accession>A0ABN1IJ85</accession>
<evidence type="ECO:0008006" key="4">
    <source>
        <dbReference type="Google" id="ProtNLM"/>
    </source>
</evidence>
<evidence type="ECO:0000313" key="2">
    <source>
        <dbReference type="EMBL" id="GAA0715193.1"/>
    </source>
</evidence>
<feature type="chain" id="PRO_5045665458" description="DUF4209 domain-containing protein" evidence="1">
    <location>
        <begin position="23"/>
        <end position="570"/>
    </location>
</feature>
<keyword evidence="1" id="KW-0732">Signal</keyword>
<organism evidence="2 3">
    <name type="scientific">Dokdonella soli</name>
    <dbReference type="NCBI Taxonomy" id="529810"/>
    <lineage>
        <taxon>Bacteria</taxon>
        <taxon>Pseudomonadati</taxon>
        <taxon>Pseudomonadota</taxon>
        <taxon>Gammaproteobacteria</taxon>
        <taxon>Lysobacterales</taxon>
        <taxon>Rhodanobacteraceae</taxon>
        <taxon>Dokdonella</taxon>
    </lineage>
</organism>
<feature type="signal peptide" evidence="1">
    <location>
        <begin position="1"/>
        <end position="22"/>
    </location>
</feature>
<protein>
    <recommendedName>
        <fullName evidence="4">DUF4209 domain-containing protein</fullName>
    </recommendedName>
</protein>
<proteinExistence type="predicted"/>
<comment type="caution">
    <text evidence="2">The sequence shown here is derived from an EMBL/GenBank/DDBJ whole genome shotgun (WGS) entry which is preliminary data.</text>
</comment>
<dbReference type="EMBL" id="BAAAEU010000008">
    <property type="protein sequence ID" value="GAA0715193.1"/>
    <property type="molecule type" value="Genomic_DNA"/>
</dbReference>
<keyword evidence="3" id="KW-1185">Reference proteome</keyword>
<dbReference type="Proteomes" id="UP001501523">
    <property type="component" value="Unassembled WGS sequence"/>
</dbReference>